<proteinExistence type="inferred from homology"/>
<dbReference type="RefSeq" id="WP_121192453.1">
    <property type="nucleotide sequence ID" value="NZ_RBWV01000010.1"/>
</dbReference>
<name>A0A420XR90_9ACTN</name>
<comment type="similarity">
    <text evidence="15">Belongs to the ribF family.</text>
</comment>
<keyword evidence="18" id="KW-1185">Reference proteome</keyword>
<keyword evidence="10 15" id="KW-0274">FAD</keyword>
<dbReference type="InterPro" id="IPR023468">
    <property type="entry name" value="Riboflavin_kinase"/>
</dbReference>
<dbReference type="InterPro" id="IPR023465">
    <property type="entry name" value="Riboflavin_kinase_dom_sf"/>
</dbReference>
<keyword evidence="4 15" id="KW-0285">Flavoprotein</keyword>
<protein>
    <recommendedName>
        <fullName evidence="15">Riboflavin biosynthesis protein</fullName>
    </recommendedName>
    <domain>
        <recommendedName>
            <fullName evidence="15">Riboflavin kinase</fullName>
            <ecNumber evidence="15">2.7.1.26</ecNumber>
        </recommendedName>
        <alternativeName>
            <fullName evidence="15">Flavokinase</fullName>
        </alternativeName>
    </domain>
    <domain>
        <recommendedName>
            <fullName evidence="15">FMN adenylyltransferase</fullName>
            <ecNumber evidence="15">2.7.7.2</ecNumber>
        </recommendedName>
        <alternativeName>
            <fullName evidence="15">FAD pyrophosphorylase</fullName>
        </alternativeName>
        <alternativeName>
            <fullName evidence="15">FAD synthase</fullName>
        </alternativeName>
    </domain>
</protein>
<comment type="function">
    <text evidence="1">Catalyzes the phosphorylation of riboflavin to FMN followed by the adenylation of FMN to FAD.</text>
</comment>
<gene>
    <name evidence="17" type="ORF">CLV35_1094</name>
</gene>
<evidence type="ECO:0000256" key="15">
    <source>
        <dbReference type="PIRNR" id="PIRNR004491"/>
    </source>
</evidence>
<dbReference type="AlphaFoldDB" id="A0A420XR90"/>
<evidence type="ECO:0000256" key="3">
    <source>
        <dbReference type="ARBA" id="ARBA00005201"/>
    </source>
</evidence>
<evidence type="ECO:0000256" key="8">
    <source>
        <dbReference type="ARBA" id="ARBA00022741"/>
    </source>
</evidence>
<comment type="pathway">
    <text evidence="2 15">Cofactor biosynthesis; FAD biosynthesis; FAD from FMN: step 1/1.</text>
</comment>
<dbReference type="SMART" id="SM00904">
    <property type="entry name" value="Flavokinase"/>
    <property type="match status" value="1"/>
</dbReference>
<dbReference type="EMBL" id="RBWV01000010">
    <property type="protein sequence ID" value="RKS77408.1"/>
    <property type="molecule type" value="Genomic_DNA"/>
</dbReference>
<evidence type="ECO:0000256" key="5">
    <source>
        <dbReference type="ARBA" id="ARBA00022643"/>
    </source>
</evidence>
<evidence type="ECO:0000256" key="7">
    <source>
        <dbReference type="ARBA" id="ARBA00022695"/>
    </source>
</evidence>
<dbReference type="NCBIfam" id="NF004160">
    <property type="entry name" value="PRK05627.1-3"/>
    <property type="match status" value="1"/>
</dbReference>
<dbReference type="GO" id="GO:0003919">
    <property type="term" value="F:FMN adenylyltransferase activity"/>
    <property type="evidence" value="ECO:0007669"/>
    <property type="project" value="UniProtKB-UniRule"/>
</dbReference>
<keyword evidence="11 15" id="KW-0067">ATP-binding</keyword>
<feature type="domain" description="Riboflavin kinase" evidence="16">
    <location>
        <begin position="183"/>
        <end position="314"/>
    </location>
</feature>
<dbReference type="SUPFAM" id="SSF82114">
    <property type="entry name" value="Riboflavin kinase-like"/>
    <property type="match status" value="1"/>
</dbReference>
<keyword evidence="9 15" id="KW-0418">Kinase</keyword>
<dbReference type="InterPro" id="IPR015865">
    <property type="entry name" value="Riboflavin_kinase_bac/euk"/>
</dbReference>
<evidence type="ECO:0000256" key="14">
    <source>
        <dbReference type="ARBA" id="ARBA00049494"/>
    </source>
</evidence>
<dbReference type="Pfam" id="PF06574">
    <property type="entry name" value="FAD_syn"/>
    <property type="match status" value="1"/>
</dbReference>
<dbReference type="InterPro" id="IPR002606">
    <property type="entry name" value="Riboflavin_kinase_bac"/>
</dbReference>
<comment type="caution">
    <text evidence="17">The sequence shown here is derived from an EMBL/GenBank/DDBJ whole genome shotgun (WGS) entry which is preliminary data.</text>
</comment>
<dbReference type="CDD" id="cd02064">
    <property type="entry name" value="FAD_synthetase_N"/>
    <property type="match status" value="1"/>
</dbReference>
<sequence>MQVWRGVDAVPASHGPSVVTIGVFDGVHRGHRAVVSEVVAHARSRGAAAVVVTFDPHPLEVLRPELAPKALTTVDHRAQLLGEVGVDAVLVLPFDRELAGWSPERFVDDVLVGALGAAEVVVGEDFRFGARAAGDITTLRALGAERGFEVTALAPVGDTGHRWSSTYVRDRVALGEMEVAARALSRPHRLEGPVTHGDKRGRELGFPTANLGVGPHAAIPADGIYAGWLLRPATGQRLPAAVSIGTNPTFDGVARRVEAYVLGFDDRPEELDLYDEHVAVDFVTRIRDTVRFTSIEALVEQMHRDVVEVARVLGV</sequence>
<evidence type="ECO:0000256" key="9">
    <source>
        <dbReference type="ARBA" id="ARBA00022777"/>
    </source>
</evidence>
<evidence type="ECO:0000256" key="12">
    <source>
        <dbReference type="ARBA" id="ARBA00023268"/>
    </source>
</evidence>
<evidence type="ECO:0000256" key="1">
    <source>
        <dbReference type="ARBA" id="ARBA00002121"/>
    </source>
</evidence>
<dbReference type="GO" id="GO:0005524">
    <property type="term" value="F:ATP binding"/>
    <property type="evidence" value="ECO:0007669"/>
    <property type="project" value="UniProtKB-UniRule"/>
</dbReference>
<dbReference type="InterPro" id="IPR015864">
    <property type="entry name" value="FAD_synthase"/>
</dbReference>
<dbReference type="NCBIfam" id="TIGR00083">
    <property type="entry name" value="ribF"/>
    <property type="match status" value="1"/>
</dbReference>
<dbReference type="FunCoup" id="A0A420XR90">
    <property type="interactions" value="218"/>
</dbReference>
<evidence type="ECO:0000259" key="16">
    <source>
        <dbReference type="SMART" id="SM00904"/>
    </source>
</evidence>
<dbReference type="GO" id="GO:0006747">
    <property type="term" value="P:FAD biosynthetic process"/>
    <property type="evidence" value="ECO:0007669"/>
    <property type="project" value="UniProtKB-UniRule"/>
</dbReference>
<dbReference type="Gene3D" id="3.40.50.620">
    <property type="entry name" value="HUPs"/>
    <property type="match status" value="1"/>
</dbReference>
<dbReference type="PANTHER" id="PTHR22749">
    <property type="entry name" value="RIBOFLAVIN KINASE/FMN ADENYLYLTRANSFERASE"/>
    <property type="match status" value="1"/>
</dbReference>
<organism evidence="17 18">
    <name type="scientific">Motilibacter peucedani</name>
    <dbReference type="NCBI Taxonomy" id="598650"/>
    <lineage>
        <taxon>Bacteria</taxon>
        <taxon>Bacillati</taxon>
        <taxon>Actinomycetota</taxon>
        <taxon>Actinomycetes</taxon>
        <taxon>Motilibacterales</taxon>
        <taxon>Motilibacteraceae</taxon>
        <taxon>Motilibacter</taxon>
    </lineage>
</organism>
<keyword evidence="5 15" id="KW-0288">FMN</keyword>
<dbReference type="SUPFAM" id="SSF52374">
    <property type="entry name" value="Nucleotidylyl transferase"/>
    <property type="match status" value="1"/>
</dbReference>
<keyword evidence="7 15" id="KW-0548">Nucleotidyltransferase</keyword>
<dbReference type="GO" id="GO:0008531">
    <property type="term" value="F:riboflavin kinase activity"/>
    <property type="evidence" value="ECO:0007669"/>
    <property type="project" value="UniProtKB-UniRule"/>
</dbReference>
<keyword evidence="12" id="KW-0511">Multifunctional enzyme</keyword>
<dbReference type="Proteomes" id="UP000281955">
    <property type="component" value="Unassembled WGS sequence"/>
</dbReference>
<evidence type="ECO:0000313" key="18">
    <source>
        <dbReference type="Proteomes" id="UP000281955"/>
    </source>
</evidence>
<dbReference type="PANTHER" id="PTHR22749:SF6">
    <property type="entry name" value="RIBOFLAVIN KINASE"/>
    <property type="match status" value="1"/>
</dbReference>
<comment type="pathway">
    <text evidence="3 15">Cofactor biosynthesis; FMN biosynthesis; FMN from riboflavin (ATP route): step 1/1.</text>
</comment>
<evidence type="ECO:0000256" key="2">
    <source>
        <dbReference type="ARBA" id="ARBA00004726"/>
    </source>
</evidence>
<dbReference type="GO" id="GO:0009231">
    <property type="term" value="P:riboflavin biosynthetic process"/>
    <property type="evidence" value="ECO:0007669"/>
    <property type="project" value="InterPro"/>
</dbReference>
<evidence type="ECO:0000313" key="17">
    <source>
        <dbReference type="EMBL" id="RKS77408.1"/>
    </source>
</evidence>
<dbReference type="InParanoid" id="A0A420XR90"/>
<dbReference type="FunFam" id="2.40.30.30:FF:000003">
    <property type="entry name" value="Riboflavin biosynthesis protein"/>
    <property type="match status" value="1"/>
</dbReference>
<evidence type="ECO:0000256" key="4">
    <source>
        <dbReference type="ARBA" id="ARBA00022630"/>
    </source>
</evidence>
<dbReference type="EC" id="2.7.1.26" evidence="15"/>
<evidence type="ECO:0000256" key="11">
    <source>
        <dbReference type="ARBA" id="ARBA00022840"/>
    </source>
</evidence>
<accession>A0A420XR90</accession>
<dbReference type="Pfam" id="PF01687">
    <property type="entry name" value="Flavokinase"/>
    <property type="match status" value="1"/>
</dbReference>
<dbReference type="UniPathway" id="UPA00277">
    <property type="reaction ID" value="UER00407"/>
</dbReference>
<reference evidence="17 18" key="1">
    <citation type="submission" date="2018-10" db="EMBL/GenBank/DDBJ databases">
        <title>Genomic Encyclopedia of Archaeal and Bacterial Type Strains, Phase II (KMG-II): from individual species to whole genera.</title>
        <authorList>
            <person name="Goeker M."/>
        </authorList>
    </citation>
    <scope>NUCLEOTIDE SEQUENCE [LARGE SCALE GENOMIC DNA]</scope>
    <source>
        <strain evidence="17 18">RP-AC37</strain>
    </source>
</reference>
<dbReference type="OrthoDB" id="9803667at2"/>
<comment type="catalytic activity">
    <reaction evidence="14 15">
        <text>FMN + ATP + H(+) = FAD + diphosphate</text>
        <dbReference type="Rhea" id="RHEA:17237"/>
        <dbReference type="ChEBI" id="CHEBI:15378"/>
        <dbReference type="ChEBI" id="CHEBI:30616"/>
        <dbReference type="ChEBI" id="CHEBI:33019"/>
        <dbReference type="ChEBI" id="CHEBI:57692"/>
        <dbReference type="ChEBI" id="CHEBI:58210"/>
        <dbReference type="EC" id="2.7.7.2"/>
    </reaction>
</comment>
<evidence type="ECO:0000256" key="13">
    <source>
        <dbReference type="ARBA" id="ARBA00047880"/>
    </source>
</evidence>
<dbReference type="FunFam" id="3.40.50.620:FF:000021">
    <property type="entry name" value="Riboflavin biosynthesis protein"/>
    <property type="match status" value="1"/>
</dbReference>
<keyword evidence="6 15" id="KW-0808">Transferase</keyword>
<evidence type="ECO:0000256" key="6">
    <source>
        <dbReference type="ARBA" id="ARBA00022679"/>
    </source>
</evidence>
<comment type="catalytic activity">
    <reaction evidence="13 15">
        <text>riboflavin + ATP = FMN + ADP + H(+)</text>
        <dbReference type="Rhea" id="RHEA:14357"/>
        <dbReference type="ChEBI" id="CHEBI:15378"/>
        <dbReference type="ChEBI" id="CHEBI:30616"/>
        <dbReference type="ChEBI" id="CHEBI:57986"/>
        <dbReference type="ChEBI" id="CHEBI:58210"/>
        <dbReference type="ChEBI" id="CHEBI:456216"/>
        <dbReference type="EC" id="2.7.1.26"/>
    </reaction>
</comment>
<dbReference type="EC" id="2.7.7.2" evidence="15"/>
<dbReference type="InterPro" id="IPR014729">
    <property type="entry name" value="Rossmann-like_a/b/a_fold"/>
</dbReference>
<dbReference type="GO" id="GO:0009398">
    <property type="term" value="P:FMN biosynthetic process"/>
    <property type="evidence" value="ECO:0007669"/>
    <property type="project" value="UniProtKB-UniRule"/>
</dbReference>
<dbReference type="Gene3D" id="2.40.30.30">
    <property type="entry name" value="Riboflavin kinase-like"/>
    <property type="match status" value="1"/>
</dbReference>
<dbReference type="UniPathway" id="UPA00276">
    <property type="reaction ID" value="UER00406"/>
</dbReference>
<evidence type="ECO:0000256" key="10">
    <source>
        <dbReference type="ARBA" id="ARBA00022827"/>
    </source>
</evidence>
<dbReference type="PIRSF" id="PIRSF004491">
    <property type="entry name" value="FAD_Synth"/>
    <property type="match status" value="1"/>
</dbReference>
<keyword evidence="8 15" id="KW-0547">Nucleotide-binding</keyword>